<gene>
    <name evidence="2" type="primary">arsN2</name>
    <name evidence="2" type="ORF">WB794_12340</name>
</gene>
<evidence type="ECO:0000313" key="3">
    <source>
        <dbReference type="Proteomes" id="UP001364472"/>
    </source>
</evidence>
<dbReference type="SUPFAM" id="SSF55729">
    <property type="entry name" value="Acyl-CoA N-acyltransferases (Nat)"/>
    <property type="match status" value="1"/>
</dbReference>
<dbReference type="InterPro" id="IPR016181">
    <property type="entry name" value="Acyl_CoA_acyltransferase"/>
</dbReference>
<reference evidence="2 3" key="1">
    <citation type="journal article" date="2016" name="Antonie Van Leeuwenhoek">
        <title>Denitratimonas tolerans gen. nov., sp. nov., a denitrifying bacterium isolated from a bioreactor for tannery wastewater treatment.</title>
        <authorList>
            <person name="Han S.I."/>
            <person name="Kim J.O."/>
            <person name="Lee Y.R."/>
            <person name="Ekpeghere K.I."/>
            <person name="Koh S.C."/>
            <person name="Whang K.S."/>
        </authorList>
    </citation>
    <scope>NUCLEOTIDE SEQUENCE [LARGE SCALE GENOMIC DNA]</scope>
    <source>
        <strain evidence="2 3">KACC 17565</strain>
    </source>
</reference>
<dbReference type="CDD" id="cd04301">
    <property type="entry name" value="NAT_SF"/>
    <property type="match status" value="1"/>
</dbReference>
<dbReference type="InterPro" id="IPR000182">
    <property type="entry name" value="GNAT_dom"/>
</dbReference>
<evidence type="ECO:0000313" key="2">
    <source>
        <dbReference type="EMBL" id="MEJ1250461.1"/>
    </source>
</evidence>
<dbReference type="Proteomes" id="UP001364472">
    <property type="component" value="Unassembled WGS sequence"/>
</dbReference>
<proteinExistence type="predicted"/>
<name>A0AAW9R859_9GAMM</name>
<dbReference type="Gene3D" id="3.40.630.30">
    <property type="match status" value="1"/>
</dbReference>
<dbReference type="EMBL" id="JBBDHC010000020">
    <property type="protein sequence ID" value="MEJ1250461.1"/>
    <property type="molecule type" value="Genomic_DNA"/>
</dbReference>
<dbReference type="AlphaFoldDB" id="A0AAW9R859"/>
<comment type="caution">
    <text evidence="2">The sequence shown here is derived from an EMBL/GenBank/DDBJ whole genome shotgun (WGS) entry which is preliminary data.</text>
</comment>
<protein>
    <submittedName>
        <fullName evidence="2">Arsenic resistance N-acetyltransferase ArsN2</fullName>
    </submittedName>
</protein>
<dbReference type="Pfam" id="PF00583">
    <property type="entry name" value="Acetyltransf_1"/>
    <property type="match status" value="1"/>
</dbReference>
<dbReference type="NCBIfam" id="NF040501">
    <property type="entry name" value="resist_ArsN2"/>
    <property type="match status" value="1"/>
</dbReference>
<accession>A0AAW9R859</accession>
<sequence>MDAPVAGDDADLIEALQNAGLPTDDLSETAGRFFAYATLGGEHVGYGGFERAGTAMLVRSLLVRPSARHRGVGGGMLALLLRRAFDDGGREAWALTTTAVSFFERSGFKPTPRAAAPAAILATRQAARLCPASAVLLTRSIRP</sequence>
<feature type="domain" description="N-acetyltransferase" evidence="1">
    <location>
        <begin position="1"/>
        <end position="142"/>
    </location>
</feature>
<dbReference type="GO" id="GO:0016747">
    <property type="term" value="F:acyltransferase activity, transferring groups other than amino-acyl groups"/>
    <property type="evidence" value="ECO:0007669"/>
    <property type="project" value="InterPro"/>
</dbReference>
<keyword evidence="3" id="KW-1185">Reference proteome</keyword>
<evidence type="ECO:0000259" key="1">
    <source>
        <dbReference type="PROSITE" id="PS51186"/>
    </source>
</evidence>
<organism evidence="2 3">
    <name type="scientific">Denitratimonas tolerans</name>
    <dbReference type="NCBI Taxonomy" id="1338420"/>
    <lineage>
        <taxon>Bacteria</taxon>
        <taxon>Pseudomonadati</taxon>
        <taxon>Pseudomonadota</taxon>
        <taxon>Gammaproteobacteria</taxon>
        <taxon>Lysobacterales</taxon>
        <taxon>Lysobacteraceae</taxon>
        <taxon>Denitratimonas</taxon>
    </lineage>
</organism>
<dbReference type="RefSeq" id="WP_337336179.1">
    <property type="nucleotide sequence ID" value="NZ_JBBDHC010000020.1"/>
</dbReference>
<dbReference type="PROSITE" id="PS51186">
    <property type="entry name" value="GNAT"/>
    <property type="match status" value="1"/>
</dbReference>